<dbReference type="GO" id="GO:0017168">
    <property type="term" value="F:5-oxoprolinase (ATP-hydrolyzing) activity"/>
    <property type="evidence" value="ECO:0007669"/>
    <property type="project" value="TreeGrafter"/>
</dbReference>
<dbReference type="PANTHER" id="PTHR11365:SF23">
    <property type="entry name" value="HYPOTHETICAL 5-OXOPROLINASE (EUROFUNG)-RELATED"/>
    <property type="match status" value="1"/>
</dbReference>
<dbReference type="GO" id="GO:0005829">
    <property type="term" value="C:cytosol"/>
    <property type="evidence" value="ECO:0007669"/>
    <property type="project" value="TreeGrafter"/>
</dbReference>
<dbReference type="InterPro" id="IPR008040">
    <property type="entry name" value="Hydant_A_N"/>
</dbReference>
<feature type="compositionally biased region" description="Basic and acidic residues" evidence="1">
    <location>
        <begin position="72"/>
        <end position="88"/>
    </location>
</feature>
<organism evidence="5">
    <name type="scientific">marine metagenome</name>
    <dbReference type="NCBI Taxonomy" id="408172"/>
    <lineage>
        <taxon>unclassified sequences</taxon>
        <taxon>metagenomes</taxon>
        <taxon>ecological metagenomes</taxon>
    </lineage>
</organism>
<dbReference type="Pfam" id="PF01968">
    <property type="entry name" value="Hydantoinase_A"/>
    <property type="match status" value="1"/>
</dbReference>
<sequence length="797" mass="85256">MNDSRKTTDWFDAQLRKAKDDFARLGKIDKDAAKKKGNDDPKGLHHSALSSSVATKPRPPVSEISPALEEQTVNREPEKETLRTRTEQRPPSTAAPSVAERDRLSPRRSTGQSGYRLGADVGGTFTDILLIEESTGHNYTAKVLSTPQDSSIGVLNGIERVCEQAGISPTEITHVMHGTTVATNTVLTASGAKVGLVTTKGYKQVLQIARSYVPGGLGGWVIFNKSDPLAPLELTIDVDERIGADGEVIRPLDETGLRQSLESLAQESIEALTVSLINAYTNGAHEERVRQIAESVMPGIPISISSEVVPEMYEYERTETTVVNSYIRPVVSTYMENLEAELNRRMTGVQLHILRSDGGLASAEVAKATPVNLLMSGPAGGVSGAIWMARQAGYSDLLTFDMGGTSTDVALIQNGIAQTRRETRVADVTVRSSSVDVRSVGAGGGSIAYVPELTKALRVGPQSAGAEPGPAAYGKGGAEPTVTDANVVLGYLPSSAKLGGDLLIDHVKAEEAVSTVGKAMGLSVREAAEGIVNIVNENMFGALRLVSVEQGFDPRDFALVGFGGAGPLHANALGKLMNSWPVIIPPGPGVLCAYGDATTRVRDESSRTFVRRFADTDDQEVLGILRELSAAAGSTLDSEGVPRAEQTTLYQIDLRYAGQGMRLTVNMTPEEFETGGLKELGRRFDEMHEQLFTFSLETQRELYNLRALVQGRESAAQGETLPSGNGDPSTAIYAKTKIFFEGRDHDASILDRSALKSGDLIRGPAVVTEMDSTTLVLPEHTGKVDQFGNILIQPNNA</sequence>
<feature type="domain" description="Hydantoinase/oxoprolinase N-terminal" evidence="3">
    <location>
        <begin position="116"/>
        <end position="296"/>
    </location>
</feature>
<evidence type="ECO:0000259" key="4">
    <source>
        <dbReference type="Pfam" id="PF19278"/>
    </source>
</evidence>
<dbReference type="SUPFAM" id="SSF53067">
    <property type="entry name" value="Actin-like ATPase domain"/>
    <property type="match status" value="1"/>
</dbReference>
<dbReference type="GO" id="GO:0006749">
    <property type="term" value="P:glutathione metabolic process"/>
    <property type="evidence" value="ECO:0007669"/>
    <property type="project" value="TreeGrafter"/>
</dbReference>
<proteinExistence type="predicted"/>
<feature type="compositionally biased region" description="Basic and acidic residues" evidence="1">
    <location>
        <begin position="21"/>
        <end position="43"/>
    </location>
</feature>
<evidence type="ECO:0008006" key="6">
    <source>
        <dbReference type="Google" id="ProtNLM"/>
    </source>
</evidence>
<reference evidence="5" key="1">
    <citation type="submission" date="2018-05" db="EMBL/GenBank/DDBJ databases">
        <authorList>
            <person name="Lanie J.A."/>
            <person name="Ng W.-L."/>
            <person name="Kazmierczak K.M."/>
            <person name="Andrzejewski T.M."/>
            <person name="Davidsen T.M."/>
            <person name="Wayne K.J."/>
            <person name="Tettelin H."/>
            <person name="Glass J.I."/>
            <person name="Rusch D."/>
            <person name="Podicherti R."/>
            <person name="Tsui H.-C.T."/>
            <person name="Winkler M.E."/>
        </authorList>
    </citation>
    <scope>NUCLEOTIDE SEQUENCE</scope>
</reference>
<evidence type="ECO:0000256" key="1">
    <source>
        <dbReference type="SAM" id="MobiDB-lite"/>
    </source>
</evidence>
<dbReference type="InterPro" id="IPR045079">
    <property type="entry name" value="Oxoprolinase-like"/>
</dbReference>
<dbReference type="InterPro" id="IPR049517">
    <property type="entry name" value="ACX-like_C"/>
</dbReference>
<dbReference type="Pfam" id="PF05378">
    <property type="entry name" value="Hydant_A_N"/>
    <property type="match status" value="1"/>
</dbReference>
<feature type="domain" description="Hydantoinase A/oxoprolinase" evidence="2">
    <location>
        <begin position="317"/>
        <end position="604"/>
    </location>
</feature>
<name>A0A381RQN0_9ZZZZ</name>
<protein>
    <recommendedName>
        <fullName evidence="6">Hydantoinase/oxoprolinase N-terminal domain-containing protein</fullName>
    </recommendedName>
</protein>
<dbReference type="AlphaFoldDB" id="A0A381RQN0"/>
<evidence type="ECO:0000259" key="2">
    <source>
        <dbReference type="Pfam" id="PF01968"/>
    </source>
</evidence>
<dbReference type="Pfam" id="PF19278">
    <property type="entry name" value="Hydant_A_C"/>
    <property type="match status" value="1"/>
</dbReference>
<gene>
    <name evidence="5" type="ORF">METZ01_LOCUS46295</name>
</gene>
<dbReference type="PANTHER" id="PTHR11365">
    <property type="entry name" value="5-OXOPROLINASE RELATED"/>
    <property type="match status" value="1"/>
</dbReference>
<feature type="region of interest" description="Disordered" evidence="1">
    <location>
        <begin position="21"/>
        <end position="117"/>
    </location>
</feature>
<dbReference type="InterPro" id="IPR002821">
    <property type="entry name" value="Hydantoinase_A"/>
</dbReference>
<evidence type="ECO:0000259" key="3">
    <source>
        <dbReference type="Pfam" id="PF05378"/>
    </source>
</evidence>
<dbReference type="EMBL" id="UINC01002147">
    <property type="protein sequence ID" value="SUZ93441.1"/>
    <property type="molecule type" value="Genomic_DNA"/>
</dbReference>
<evidence type="ECO:0000313" key="5">
    <source>
        <dbReference type="EMBL" id="SUZ93441.1"/>
    </source>
</evidence>
<dbReference type="InterPro" id="IPR043129">
    <property type="entry name" value="ATPase_NBD"/>
</dbReference>
<accession>A0A381RQN0</accession>
<feature type="domain" description="Acetophenone carboxylase-like C-terminal" evidence="4">
    <location>
        <begin position="624"/>
        <end position="780"/>
    </location>
</feature>